<comment type="similarity">
    <text evidence="1">Belongs to the bacterial solute-binding protein 7 family.</text>
</comment>
<dbReference type="PANTHER" id="PTHR33376:SF7">
    <property type="entry name" value="C4-DICARBOXYLATE-BINDING PROTEIN DCTB"/>
    <property type="match status" value="1"/>
</dbReference>
<protein>
    <submittedName>
        <fullName evidence="4">DctP family TRAP transporter solute-binding subunit</fullName>
    </submittedName>
</protein>
<evidence type="ECO:0000313" key="4">
    <source>
        <dbReference type="EMBL" id="MFC7062390.1"/>
    </source>
</evidence>
<dbReference type="Pfam" id="PF03480">
    <property type="entry name" value="DctP"/>
    <property type="match status" value="1"/>
</dbReference>
<name>A0ABW2ENH1_9BACI</name>
<sequence length="350" mass="40655">MKTIVAISLFIFTGMFTALFFGFDLSEASQSIEYDDEQEGLQDEVVIKFSHVVAENTPKGRAARRFASLVQERTEGAIKVEVYSNGALYDDQNEYTALKDGHIQMIAPATSKLTERFPKWQVLDLPFAFPTHEAVREAYQGTIGTQLLNSLNNEVKGMTFWYNGYKQITSSEKQLNVPSDFKRTHFRIMPSPVIDSQFHSLGASTSKLPFNKTYHNLEVDFINGQENTLSNIFSKKLFQEQEYMTLSNHGYLGYVVLMNDEFWEQLSKEHQMVINQALQETTDWIRRHSIEMNDAHLRQIKRSDSLEIHYLTKEQKKLWKQSLNPVYKEAEPIIGRSLMEEIYRLQEKYE</sequence>
<dbReference type="InterPro" id="IPR004682">
    <property type="entry name" value="TRAP_DctP"/>
</dbReference>
<dbReference type="Proteomes" id="UP001596410">
    <property type="component" value="Unassembled WGS sequence"/>
</dbReference>
<accession>A0ABW2ENH1</accession>
<keyword evidence="2" id="KW-0813">Transport</keyword>
<gene>
    <name evidence="4" type="ORF">ACFQIC_11020</name>
</gene>
<evidence type="ECO:0000256" key="3">
    <source>
        <dbReference type="ARBA" id="ARBA00022729"/>
    </source>
</evidence>
<keyword evidence="5" id="KW-1185">Reference proteome</keyword>
<dbReference type="InterPro" id="IPR018389">
    <property type="entry name" value="DctP_fam"/>
</dbReference>
<evidence type="ECO:0000256" key="2">
    <source>
        <dbReference type="ARBA" id="ARBA00022448"/>
    </source>
</evidence>
<keyword evidence="3" id="KW-0732">Signal</keyword>
<reference evidence="5" key="1">
    <citation type="journal article" date="2019" name="Int. J. Syst. Evol. Microbiol.">
        <title>The Global Catalogue of Microorganisms (GCM) 10K type strain sequencing project: providing services to taxonomists for standard genome sequencing and annotation.</title>
        <authorList>
            <consortium name="The Broad Institute Genomics Platform"/>
            <consortium name="The Broad Institute Genome Sequencing Center for Infectious Disease"/>
            <person name="Wu L."/>
            <person name="Ma J."/>
        </authorList>
    </citation>
    <scope>NUCLEOTIDE SEQUENCE [LARGE SCALE GENOMIC DNA]</scope>
    <source>
        <strain evidence="5">CGMCC 4.1621</strain>
    </source>
</reference>
<dbReference type="Gene3D" id="3.40.190.170">
    <property type="entry name" value="Bacterial extracellular solute-binding protein, family 7"/>
    <property type="match status" value="1"/>
</dbReference>
<dbReference type="NCBIfam" id="NF037995">
    <property type="entry name" value="TRAP_S1"/>
    <property type="match status" value="1"/>
</dbReference>
<dbReference type="PIRSF" id="PIRSF006470">
    <property type="entry name" value="DctB"/>
    <property type="match status" value="1"/>
</dbReference>
<proteinExistence type="inferred from homology"/>
<dbReference type="EMBL" id="JBHSZV010000027">
    <property type="protein sequence ID" value="MFC7062390.1"/>
    <property type="molecule type" value="Genomic_DNA"/>
</dbReference>
<evidence type="ECO:0000313" key="5">
    <source>
        <dbReference type="Proteomes" id="UP001596410"/>
    </source>
</evidence>
<dbReference type="RefSeq" id="WP_204709332.1">
    <property type="nucleotide sequence ID" value="NZ_JBHSZV010000027.1"/>
</dbReference>
<evidence type="ECO:0000256" key="1">
    <source>
        <dbReference type="ARBA" id="ARBA00009023"/>
    </source>
</evidence>
<dbReference type="PANTHER" id="PTHR33376">
    <property type="match status" value="1"/>
</dbReference>
<dbReference type="InterPro" id="IPR038404">
    <property type="entry name" value="TRAP_DctP_sf"/>
</dbReference>
<comment type="caution">
    <text evidence="4">The sequence shown here is derived from an EMBL/GenBank/DDBJ whole genome shotgun (WGS) entry which is preliminary data.</text>
</comment>
<organism evidence="4 5">
    <name type="scientific">Halobacillus seohaensis</name>
    <dbReference type="NCBI Taxonomy" id="447421"/>
    <lineage>
        <taxon>Bacteria</taxon>
        <taxon>Bacillati</taxon>
        <taxon>Bacillota</taxon>
        <taxon>Bacilli</taxon>
        <taxon>Bacillales</taxon>
        <taxon>Bacillaceae</taxon>
        <taxon>Halobacillus</taxon>
    </lineage>
</organism>
<dbReference type="NCBIfam" id="TIGR00787">
    <property type="entry name" value="dctP"/>
    <property type="match status" value="1"/>
</dbReference>